<dbReference type="OrthoDB" id="9795222at2"/>
<evidence type="ECO:0000313" key="3">
    <source>
        <dbReference type="Proteomes" id="UP000198384"/>
    </source>
</evidence>
<dbReference type="InterPro" id="IPR012334">
    <property type="entry name" value="Pectin_lyas_fold"/>
</dbReference>
<organism evidence="2 3">
    <name type="scientific">Lutibacter agarilyticus</name>
    <dbReference type="NCBI Taxonomy" id="1109740"/>
    <lineage>
        <taxon>Bacteria</taxon>
        <taxon>Pseudomonadati</taxon>
        <taxon>Bacteroidota</taxon>
        <taxon>Flavobacteriia</taxon>
        <taxon>Flavobacteriales</taxon>
        <taxon>Flavobacteriaceae</taxon>
        <taxon>Lutibacter</taxon>
    </lineage>
</organism>
<feature type="chain" id="PRO_5012918300" evidence="1">
    <location>
        <begin position="23"/>
        <end position="534"/>
    </location>
</feature>
<name>A0A238X6K4_9FLAO</name>
<accession>A0A238X6K4</accession>
<keyword evidence="3" id="KW-1185">Reference proteome</keyword>
<evidence type="ECO:0000313" key="2">
    <source>
        <dbReference type="EMBL" id="SNR54330.1"/>
    </source>
</evidence>
<gene>
    <name evidence="2" type="ORF">SAMN06265371_10511</name>
</gene>
<dbReference type="Gene3D" id="2.160.20.10">
    <property type="entry name" value="Single-stranded right-handed beta-helix, Pectin lyase-like"/>
    <property type="match status" value="1"/>
</dbReference>
<sequence>MKKLLYAYFLVLLLFSFNNLPAQELIVFEDIPGRTISDHYQCRIKFESESDNEWQEAHVLQTRAKEKSEDAENAYYDILRGFTASWIAFESDFEGDNVIVEISKKDGSPITKAMVRPVGDASPAKISNGKAYITFSEPANVNVDINGQMEDNYTGFGYKGPKVHTITLFANPVFPKPDLNDPTVKVLQPDEDINTLDRSTWQTLVFAPGVHDIGLGFQILSDETIYIPGDAVVKGTIHPLNKWGNDASKNFKIYGSGTLSSEHIVRHPDDDDNKSVKPFTYQAEGAHLEGFVIADPAFHTLNMNHSGGNATNLNIYKNLKILAWRKNSDGINAFRDSEVSDCFFRIQDDAFYLGSSNVNQHDNVVWTDANGAVLFLQNIKDGSTCKFNNIKVIYQRSQWHWWHGGRIISFRSLRPGNILTNIHIKNIIVEDPLPAFPPFYGRMESKSNSSESITIKNLVFENIHQEHDGVSTSMDENKGKPRNTLDGLDNDRKFENITFKNCYFNGKPLTNFEEGNFHKEFVDLKTVKFIENSK</sequence>
<dbReference type="EMBL" id="FZNT01000005">
    <property type="protein sequence ID" value="SNR54330.1"/>
    <property type="molecule type" value="Genomic_DNA"/>
</dbReference>
<proteinExistence type="predicted"/>
<dbReference type="Gene3D" id="2.60.350.10">
    <property type="entry name" value="Dextranase, N-terminal"/>
    <property type="match status" value="1"/>
</dbReference>
<dbReference type="Proteomes" id="UP000198384">
    <property type="component" value="Unassembled WGS sequence"/>
</dbReference>
<dbReference type="SUPFAM" id="SSF51126">
    <property type="entry name" value="Pectin lyase-like"/>
    <property type="match status" value="1"/>
</dbReference>
<protein>
    <submittedName>
        <fullName evidence="2">Glycosyl hydrolase family 49</fullName>
    </submittedName>
</protein>
<dbReference type="RefSeq" id="WP_089381521.1">
    <property type="nucleotide sequence ID" value="NZ_FZNT01000005.1"/>
</dbReference>
<dbReference type="InterPro" id="IPR035953">
    <property type="entry name" value="Dextranase_N-ter"/>
</dbReference>
<evidence type="ECO:0000256" key="1">
    <source>
        <dbReference type="SAM" id="SignalP"/>
    </source>
</evidence>
<dbReference type="AlphaFoldDB" id="A0A238X6K4"/>
<reference evidence="2 3" key="1">
    <citation type="submission" date="2017-06" db="EMBL/GenBank/DDBJ databases">
        <authorList>
            <person name="Kim H.J."/>
            <person name="Triplett B.A."/>
        </authorList>
    </citation>
    <scope>NUCLEOTIDE SEQUENCE [LARGE SCALE GENOMIC DNA]</scope>
    <source>
        <strain evidence="2 3">DSM 29150</strain>
    </source>
</reference>
<dbReference type="InterPro" id="IPR011050">
    <property type="entry name" value="Pectin_lyase_fold/virulence"/>
</dbReference>
<dbReference type="GO" id="GO:0016787">
    <property type="term" value="F:hydrolase activity"/>
    <property type="evidence" value="ECO:0007669"/>
    <property type="project" value="UniProtKB-KW"/>
</dbReference>
<feature type="signal peptide" evidence="1">
    <location>
        <begin position="1"/>
        <end position="22"/>
    </location>
</feature>
<keyword evidence="1" id="KW-0732">Signal</keyword>
<keyword evidence="2" id="KW-0378">Hydrolase</keyword>